<dbReference type="Pfam" id="PF14497">
    <property type="entry name" value="GST_C_3"/>
    <property type="match status" value="1"/>
</dbReference>
<evidence type="ECO:0000259" key="2">
    <source>
        <dbReference type="PROSITE" id="PS50404"/>
    </source>
</evidence>
<evidence type="ECO:0000256" key="1">
    <source>
        <dbReference type="ARBA" id="ARBA00007409"/>
    </source>
</evidence>
<evidence type="ECO:0000313" key="4">
    <source>
        <dbReference type="EMBL" id="KAL3425297.1"/>
    </source>
</evidence>
<name>A0ABR4PPL9_9HELO</name>
<feature type="domain" description="GST N-terminal" evidence="2">
    <location>
        <begin position="6"/>
        <end position="92"/>
    </location>
</feature>
<dbReference type="Gene3D" id="1.20.1050.10">
    <property type="match status" value="1"/>
</dbReference>
<dbReference type="InterPro" id="IPR040079">
    <property type="entry name" value="Glutathione_S-Trfase"/>
</dbReference>
<dbReference type="SFLD" id="SFLDS00019">
    <property type="entry name" value="Glutathione_Transferase_(cytos"/>
    <property type="match status" value="1"/>
</dbReference>
<sequence length="253" mass="28556">MSANRGAKITLSWLEHSRAQRIVWLLEELNLSYDLKAYERDNQRAPPELRQIHPLGKSPIVTILYPDTVSPRVVAESAAVVEHLVENFEGHNLVPKRFEGNSENKFGRETEEWARYRYYMHYAEGSLMPLLVTQILMNAIKSAPVPFFIKPATKLIAGKVSNEYLEGNYKTTFNFLESQLATSPGGGEFLCGKNLSAADILMSFPILVAFEVAISKEQYPRLAAYAGRLQAIEGYKKAIKKVEDMEGVPYKLL</sequence>
<dbReference type="CDD" id="cd03189">
    <property type="entry name" value="GST_C_GTT1_like"/>
    <property type="match status" value="1"/>
</dbReference>
<dbReference type="Gene3D" id="3.40.30.10">
    <property type="entry name" value="Glutaredoxin"/>
    <property type="match status" value="1"/>
</dbReference>
<dbReference type="InterPro" id="IPR004045">
    <property type="entry name" value="Glutathione_S-Trfase_N"/>
</dbReference>
<comment type="caution">
    <text evidence="4">The sequence shown here is derived from an EMBL/GenBank/DDBJ whole genome shotgun (WGS) entry which is preliminary data.</text>
</comment>
<dbReference type="Pfam" id="PF02798">
    <property type="entry name" value="GST_N"/>
    <property type="match status" value="1"/>
</dbReference>
<keyword evidence="5" id="KW-1185">Reference proteome</keyword>
<proteinExistence type="inferred from homology"/>
<organism evidence="4 5">
    <name type="scientific">Phlyctema vagabunda</name>
    <dbReference type="NCBI Taxonomy" id="108571"/>
    <lineage>
        <taxon>Eukaryota</taxon>
        <taxon>Fungi</taxon>
        <taxon>Dikarya</taxon>
        <taxon>Ascomycota</taxon>
        <taxon>Pezizomycotina</taxon>
        <taxon>Leotiomycetes</taxon>
        <taxon>Helotiales</taxon>
        <taxon>Dermateaceae</taxon>
        <taxon>Phlyctema</taxon>
    </lineage>
</organism>
<dbReference type="SFLD" id="SFLDG00358">
    <property type="entry name" value="Main_(cytGST)"/>
    <property type="match status" value="1"/>
</dbReference>
<dbReference type="SUPFAM" id="SSF47616">
    <property type="entry name" value="GST C-terminal domain-like"/>
    <property type="match status" value="1"/>
</dbReference>
<feature type="domain" description="GST C-terminal" evidence="3">
    <location>
        <begin position="109"/>
        <end position="248"/>
    </location>
</feature>
<dbReference type="CDD" id="cd03046">
    <property type="entry name" value="GST_N_GTT1_like"/>
    <property type="match status" value="1"/>
</dbReference>
<dbReference type="InterPro" id="IPR036282">
    <property type="entry name" value="Glutathione-S-Trfase_C_sf"/>
</dbReference>
<evidence type="ECO:0000313" key="5">
    <source>
        <dbReference type="Proteomes" id="UP001629113"/>
    </source>
</evidence>
<protein>
    <submittedName>
        <fullName evidence="4">Glutathione S-transferase domain-containing protein</fullName>
    </submittedName>
</protein>
<dbReference type="PANTHER" id="PTHR44051:SF9">
    <property type="entry name" value="GLUTATHIONE S-TRANSFERASE 1"/>
    <property type="match status" value="1"/>
</dbReference>
<reference evidence="4 5" key="1">
    <citation type="submission" date="2024-06" db="EMBL/GenBank/DDBJ databases">
        <title>Complete genome of Phlyctema vagabunda strain 19-DSS-EL-015.</title>
        <authorList>
            <person name="Fiorenzani C."/>
        </authorList>
    </citation>
    <scope>NUCLEOTIDE SEQUENCE [LARGE SCALE GENOMIC DNA]</scope>
    <source>
        <strain evidence="4 5">19-DSS-EL-015</strain>
    </source>
</reference>
<dbReference type="PROSITE" id="PS50404">
    <property type="entry name" value="GST_NTER"/>
    <property type="match status" value="1"/>
</dbReference>
<evidence type="ECO:0000259" key="3">
    <source>
        <dbReference type="PROSITE" id="PS50405"/>
    </source>
</evidence>
<gene>
    <name evidence="4" type="ORF">PVAG01_02088</name>
</gene>
<dbReference type="InterPro" id="IPR010987">
    <property type="entry name" value="Glutathione-S-Trfase_C-like"/>
</dbReference>
<comment type="similarity">
    <text evidence="1">Belongs to the GST superfamily.</text>
</comment>
<dbReference type="InterPro" id="IPR004046">
    <property type="entry name" value="GST_C"/>
</dbReference>
<dbReference type="EMBL" id="JBFCZG010000002">
    <property type="protein sequence ID" value="KAL3425297.1"/>
    <property type="molecule type" value="Genomic_DNA"/>
</dbReference>
<dbReference type="Proteomes" id="UP001629113">
    <property type="component" value="Unassembled WGS sequence"/>
</dbReference>
<accession>A0ABR4PPL9</accession>
<dbReference type="SUPFAM" id="SSF52833">
    <property type="entry name" value="Thioredoxin-like"/>
    <property type="match status" value="1"/>
</dbReference>
<dbReference type="InterPro" id="IPR036249">
    <property type="entry name" value="Thioredoxin-like_sf"/>
</dbReference>
<dbReference type="PROSITE" id="PS50405">
    <property type="entry name" value="GST_CTER"/>
    <property type="match status" value="1"/>
</dbReference>
<dbReference type="PANTHER" id="PTHR44051">
    <property type="entry name" value="GLUTATHIONE S-TRANSFERASE-RELATED"/>
    <property type="match status" value="1"/>
</dbReference>